<keyword evidence="3" id="KW-1185">Reference proteome</keyword>
<feature type="compositionally biased region" description="Pro residues" evidence="1">
    <location>
        <begin position="17"/>
        <end position="27"/>
    </location>
</feature>
<proteinExistence type="predicted"/>
<accession>A0ABQ5NYV6</accession>
<dbReference type="Proteomes" id="UP001291653">
    <property type="component" value="Unassembled WGS sequence"/>
</dbReference>
<dbReference type="EMBL" id="BSBI01000005">
    <property type="protein sequence ID" value="GLF95538.1"/>
    <property type="molecule type" value="Genomic_DNA"/>
</dbReference>
<reference evidence="2 3" key="1">
    <citation type="submission" date="2022-10" db="EMBL/GenBank/DDBJ databases">
        <title>Draft genome sequence of Streptomyces sp. YSPA8.</title>
        <authorList>
            <person name="Moriuchi R."/>
            <person name="Dohra H."/>
            <person name="Yamamura H."/>
            <person name="Kodani S."/>
        </authorList>
    </citation>
    <scope>NUCLEOTIDE SEQUENCE [LARGE SCALE GENOMIC DNA]</scope>
    <source>
        <strain evidence="2 3">YSPA8</strain>
    </source>
</reference>
<protein>
    <submittedName>
        <fullName evidence="2">Uncharacterized protein</fullName>
    </submittedName>
</protein>
<evidence type="ECO:0000256" key="1">
    <source>
        <dbReference type="SAM" id="MobiDB-lite"/>
    </source>
</evidence>
<evidence type="ECO:0000313" key="2">
    <source>
        <dbReference type="EMBL" id="GLF95538.1"/>
    </source>
</evidence>
<sequence>MIHDETDQQPRTTAQPAPAPAPTPGPGDDPILQLQQEYGPEGARFRMRSTNHPEELFITGLVVICPNCSARRDWMVICDGNRIGIRCRCAHQWHEPELTRADFEAMIDFGPGPVYPSLEDAARATGYDGTFTGMYLNEPRPME</sequence>
<feature type="region of interest" description="Disordered" evidence="1">
    <location>
        <begin position="1"/>
        <end position="31"/>
    </location>
</feature>
<organism evidence="2 3">
    <name type="scientific">Streptomyces yaizuensis</name>
    <dbReference type="NCBI Taxonomy" id="2989713"/>
    <lineage>
        <taxon>Bacteria</taxon>
        <taxon>Bacillati</taxon>
        <taxon>Actinomycetota</taxon>
        <taxon>Actinomycetes</taxon>
        <taxon>Kitasatosporales</taxon>
        <taxon>Streptomycetaceae</taxon>
        <taxon>Streptomyces</taxon>
    </lineage>
</organism>
<name>A0ABQ5NYV6_9ACTN</name>
<evidence type="ECO:0000313" key="3">
    <source>
        <dbReference type="Proteomes" id="UP001291653"/>
    </source>
</evidence>
<gene>
    <name evidence="2" type="ORF">SYYSPA8_14595</name>
</gene>
<dbReference type="RefSeq" id="WP_323447595.1">
    <property type="nucleotide sequence ID" value="NZ_BSBI01000005.1"/>
</dbReference>
<comment type="caution">
    <text evidence="2">The sequence shown here is derived from an EMBL/GenBank/DDBJ whole genome shotgun (WGS) entry which is preliminary data.</text>
</comment>